<evidence type="ECO:0000259" key="7">
    <source>
        <dbReference type="PROSITE" id="PS50157"/>
    </source>
</evidence>
<dbReference type="AlphaFoldDB" id="A0AAV8XZ98"/>
<dbReference type="InterPro" id="IPR036236">
    <property type="entry name" value="Znf_C2H2_sf"/>
</dbReference>
<organism evidence="8 9">
    <name type="scientific">Aromia moschata</name>
    <dbReference type="NCBI Taxonomy" id="1265417"/>
    <lineage>
        <taxon>Eukaryota</taxon>
        <taxon>Metazoa</taxon>
        <taxon>Ecdysozoa</taxon>
        <taxon>Arthropoda</taxon>
        <taxon>Hexapoda</taxon>
        <taxon>Insecta</taxon>
        <taxon>Pterygota</taxon>
        <taxon>Neoptera</taxon>
        <taxon>Endopterygota</taxon>
        <taxon>Coleoptera</taxon>
        <taxon>Polyphaga</taxon>
        <taxon>Cucujiformia</taxon>
        <taxon>Chrysomeloidea</taxon>
        <taxon>Cerambycidae</taxon>
        <taxon>Cerambycinae</taxon>
        <taxon>Callichromatini</taxon>
        <taxon>Aromia</taxon>
    </lineage>
</organism>
<feature type="domain" description="C2H2-type" evidence="7">
    <location>
        <begin position="309"/>
        <end position="336"/>
    </location>
</feature>
<reference evidence="8" key="1">
    <citation type="journal article" date="2023" name="Insect Mol. Biol.">
        <title>Genome sequencing provides insights into the evolution of gene families encoding plant cell wall-degrading enzymes in longhorned beetles.</title>
        <authorList>
            <person name="Shin N.R."/>
            <person name="Okamura Y."/>
            <person name="Kirsch R."/>
            <person name="Pauchet Y."/>
        </authorList>
    </citation>
    <scope>NUCLEOTIDE SEQUENCE</scope>
    <source>
        <strain evidence="8">AMC_N1</strain>
    </source>
</reference>
<keyword evidence="4" id="KW-0862">Zinc</keyword>
<feature type="domain" description="C2H2-type" evidence="7">
    <location>
        <begin position="394"/>
        <end position="417"/>
    </location>
</feature>
<dbReference type="PANTHER" id="PTHR24379">
    <property type="entry name" value="KRAB AND ZINC FINGER DOMAIN-CONTAINING"/>
    <property type="match status" value="1"/>
</dbReference>
<feature type="domain" description="C2H2-type" evidence="7">
    <location>
        <begin position="236"/>
        <end position="264"/>
    </location>
</feature>
<dbReference type="EMBL" id="JAPWTK010000275">
    <property type="protein sequence ID" value="KAJ8943811.1"/>
    <property type="molecule type" value="Genomic_DNA"/>
</dbReference>
<evidence type="ECO:0000313" key="9">
    <source>
        <dbReference type="Proteomes" id="UP001162162"/>
    </source>
</evidence>
<proteinExistence type="predicted"/>
<keyword evidence="3 5" id="KW-0863">Zinc-finger</keyword>
<dbReference type="PANTHER" id="PTHR24379:SF121">
    <property type="entry name" value="C2H2-TYPE DOMAIN-CONTAINING PROTEIN"/>
    <property type="match status" value="1"/>
</dbReference>
<name>A0AAV8XZ98_9CUCU</name>
<evidence type="ECO:0000256" key="5">
    <source>
        <dbReference type="PROSITE-ProRule" id="PRU00042"/>
    </source>
</evidence>
<feature type="region of interest" description="Disordered" evidence="6">
    <location>
        <begin position="195"/>
        <end position="219"/>
    </location>
</feature>
<dbReference type="SUPFAM" id="SSF57667">
    <property type="entry name" value="beta-beta-alpha zinc fingers"/>
    <property type="match status" value="2"/>
</dbReference>
<dbReference type="PROSITE" id="PS50157">
    <property type="entry name" value="ZINC_FINGER_C2H2_2"/>
    <property type="match status" value="5"/>
</dbReference>
<dbReference type="Pfam" id="PF00096">
    <property type="entry name" value="zf-C2H2"/>
    <property type="match status" value="1"/>
</dbReference>
<evidence type="ECO:0000256" key="2">
    <source>
        <dbReference type="ARBA" id="ARBA00022737"/>
    </source>
</evidence>
<evidence type="ECO:0000256" key="3">
    <source>
        <dbReference type="ARBA" id="ARBA00022771"/>
    </source>
</evidence>
<accession>A0AAV8XZ98</accession>
<dbReference type="Proteomes" id="UP001162162">
    <property type="component" value="Unassembled WGS sequence"/>
</dbReference>
<feature type="non-terminal residue" evidence="8">
    <location>
        <position position="1"/>
    </location>
</feature>
<protein>
    <recommendedName>
        <fullName evidence="7">C2H2-type domain-containing protein</fullName>
    </recommendedName>
</protein>
<evidence type="ECO:0000313" key="8">
    <source>
        <dbReference type="EMBL" id="KAJ8943811.1"/>
    </source>
</evidence>
<dbReference type="GO" id="GO:0008270">
    <property type="term" value="F:zinc ion binding"/>
    <property type="evidence" value="ECO:0007669"/>
    <property type="project" value="UniProtKB-KW"/>
</dbReference>
<evidence type="ECO:0000256" key="6">
    <source>
        <dbReference type="SAM" id="MobiDB-lite"/>
    </source>
</evidence>
<keyword evidence="2" id="KW-0677">Repeat</keyword>
<dbReference type="InterPro" id="IPR013087">
    <property type="entry name" value="Znf_C2H2_type"/>
</dbReference>
<dbReference type="Gene3D" id="3.30.160.60">
    <property type="entry name" value="Classic Zinc Finger"/>
    <property type="match status" value="4"/>
</dbReference>
<keyword evidence="1" id="KW-0479">Metal-binding</keyword>
<keyword evidence="9" id="KW-1185">Reference proteome</keyword>
<comment type="caution">
    <text evidence="8">The sequence shown here is derived from an EMBL/GenBank/DDBJ whole genome shotgun (WGS) entry which is preliminary data.</text>
</comment>
<feature type="domain" description="C2H2-type" evidence="7">
    <location>
        <begin position="366"/>
        <end position="393"/>
    </location>
</feature>
<dbReference type="SMART" id="SM00355">
    <property type="entry name" value="ZnF_C2H2"/>
    <property type="match status" value="6"/>
</dbReference>
<dbReference type="PROSITE" id="PS00028">
    <property type="entry name" value="ZINC_FINGER_C2H2_1"/>
    <property type="match status" value="5"/>
</dbReference>
<evidence type="ECO:0000256" key="4">
    <source>
        <dbReference type="ARBA" id="ARBA00022833"/>
    </source>
</evidence>
<gene>
    <name evidence="8" type="ORF">NQ318_020883</name>
</gene>
<feature type="domain" description="C2H2-type" evidence="7">
    <location>
        <begin position="283"/>
        <end position="310"/>
    </location>
</feature>
<sequence>LVPSTCLPSCNHLSTKTYKCAELSAQDIKLFQIAFYNSANKVAEDNFIVKYITQGPPKRRRPRNPLNTAKKEIYTKYFVPTFESRSGVVLLQVCQKAFVHILGISKARVQRLSTLQLRTGEAPRERRGGDTRSRNFVDKRNAVRDFLENAFPGEQKRGLLSDQSIRKLWQSYNLQCDPSLGVTYGQLRLKNSIVNEKSTKVKRKKSNTSSGKERKPKIKKTKYVPKLKPNQRARSWTCKICFEEFASRKNLFDHRKSVHEDTEETIKDEEAEKLTYDNEYDFYTCNNCSAEFQTKEEAEKHYETHEEKYDCEVCSKTVAGALNFSSHLQQHREDKNFPCPLCPHMTSRKSAMLIHIVRFHYRKYDFQCQSCGKCFNDALSFKEHENFHLGVKPFICIVCNKDFIYSRYLIAHQIRNHRVRVLDKDSKTQCHILYPVESTHK</sequence>
<evidence type="ECO:0000256" key="1">
    <source>
        <dbReference type="ARBA" id="ARBA00022723"/>
    </source>
</evidence>